<feature type="domain" description="Photolyase/cryptochrome alpha/beta" evidence="7">
    <location>
        <begin position="116"/>
        <end position="253"/>
    </location>
</feature>
<dbReference type="PROSITE" id="PS00394">
    <property type="entry name" value="DNA_PHOTOLYASES_1_1"/>
    <property type="match status" value="1"/>
</dbReference>
<keyword evidence="4" id="KW-0157">Chromophore</keyword>
<dbReference type="GO" id="GO:0043153">
    <property type="term" value="P:entrainment of circadian clock by photoperiod"/>
    <property type="evidence" value="ECO:0007669"/>
    <property type="project" value="TreeGrafter"/>
</dbReference>
<organism evidence="8 9">
    <name type="scientific">Agrocybe pediades</name>
    <dbReference type="NCBI Taxonomy" id="84607"/>
    <lineage>
        <taxon>Eukaryota</taxon>
        <taxon>Fungi</taxon>
        <taxon>Dikarya</taxon>
        <taxon>Basidiomycota</taxon>
        <taxon>Agaricomycotina</taxon>
        <taxon>Agaricomycetes</taxon>
        <taxon>Agaricomycetidae</taxon>
        <taxon>Agaricales</taxon>
        <taxon>Agaricineae</taxon>
        <taxon>Strophariaceae</taxon>
        <taxon>Agrocybe</taxon>
    </lineage>
</organism>
<feature type="site" description="Electron transfer via tryptophanyl radical" evidence="6">
    <location>
        <position position="557"/>
    </location>
</feature>
<dbReference type="GO" id="GO:0005634">
    <property type="term" value="C:nucleus"/>
    <property type="evidence" value="ECO:0007669"/>
    <property type="project" value="TreeGrafter"/>
</dbReference>
<keyword evidence="3 5" id="KW-0274">FAD</keyword>
<dbReference type="Pfam" id="PF03441">
    <property type="entry name" value="FAD_binding_7"/>
    <property type="match status" value="1"/>
</dbReference>
<dbReference type="GO" id="GO:0006139">
    <property type="term" value="P:nucleobase-containing compound metabolic process"/>
    <property type="evidence" value="ECO:0007669"/>
    <property type="project" value="UniProtKB-ARBA"/>
</dbReference>
<feature type="site" description="Electron transfer via tryptophanyl radical" evidence="6">
    <location>
        <position position="580"/>
    </location>
</feature>
<dbReference type="SUPFAM" id="SSF48173">
    <property type="entry name" value="Cryptochrome/photolyase FAD-binding domain"/>
    <property type="match status" value="1"/>
</dbReference>
<proteinExistence type="inferred from homology"/>
<feature type="site" description="Electron transfer via tryptophanyl radical" evidence="6">
    <location>
        <position position="487"/>
    </location>
</feature>
<dbReference type="InterPro" id="IPR036155">
    <property type="entry name" value="Crypto/Photolyase_N_sf"/>
</dbReference>
<dbReference type="InterPro" id="IPR005101">
    <property type="entry name" value="Cryptochr/Photolyase_FAD-bd"/>
</dbReference>
<keyword evidence="9" id="KW-1185">Reference proteome</keyword>
<dbReference type="GO" id="GO:0005737">
    <property type="term" value="C:cytoplasm"/>
    <property type="evidence" value="ECO:0007669"/>
    <property type="project" value="TreeGrafter"/>
</dbReference>
<feature type="binding site" evidence="5">
    <location>
        <begin position="570"/>
        <end position="572"/>
    </location>
    <ligand>
        <name>FAD</name>
        <dbReference type="ChEBI" id="CHEBI:57692"/>
    </ligand>
</feature>
<dbReference type="Gene3D" id="1.10.579.10">
    <property type="entry name" value="DNA Cyclobutane Dipyrimidine Photolyase, subunit A, domain 3"/>
    <property type="match status" value="1"/>
</dbReference>
<dbReference type="InterPro" id="IPR006050">
    <property type="entry name" value="DNA_photolyase_N"/>
</dbReference>
<comment type="caution">
    <text evidence="8">The sequence shown here is derived from an EMBL/GenBank/DDBJ whole genome shotgun (WGS) entry which is preliminary data.</text>
</comment>
<dbReference type="EMBL" id="JAACJL010000016">
    <property type="protein sequence ID" value="KAF4619216.1"/>
    <property type="molecule type" value="Genomic_DNA"/>
</dbReference>
<evidence type="ECO:0000256" key="3">
    <source>
        <dbReference type="ARBA" id="ARBA00022827"/>
    </source>
</evidence>
<dbReference type="Gene3D" id="1.25.40.80">
    <property type="match status" value="1"/>
</dbReference>
<reference evidence="8 9" key="1">
    <citation type="submission" date="2019-12" db="EMBL/GenBank/DDBJ databases">
        <authorList>
            <person name="Floudas D."/>
            <person name="Bentzer J."/>
            <person name="Ahren D."/>
            <person name="Johansson T."/>
            <person name="Persson P."/>
            <person name="Tunlid A."/>
        </authorList>
    </citation>
    <scope>NUCLEOTIDE SEQUENCE [LARGE SCALE GENOMIC DNA]</scope>
    <source>
        <strain evidence="8 9">CBS 102.39</strain>
    </source>
</reference>
<dbReference type="InterPro" id="IPR002081">
    <property type="entry name" value="Cryptochrome/DNA_photolyase_1"/>
</dbReference>
<feature type="binding site" evidence="5">
    <location>
        <position position="452"/>
    </location>
    <ligand>
        <name>FAD</name>
        <dbReference type="ChEBI" id="CHEBI:57692"/>
    </ligand>
</feature>
<dbReference type="Pfam" id="PF00875">
    <property type="entry name" value="DNA_photolyase"/>
    <property type="match status" value="1"/>
</dbReference>
<gene>
    <name evidence="8" type="ORF">D9613_005328</name>
</gene>
<evidence type="ECO:0000256" key="5">
    <source>
        <dbReference type="PIRSR" id="PIRSR602081-1"/>
    </source>
</evidence>
<evidence type="ECO:0000259" key="7">
    <source>
        <dbReference type="PROSITE" id="PS51645"/>
    </source>
</evidence>
<evidence type="ECO:0000256" key="4">
    <source>
        <dbReference type="ARBA" id="ARBA00022991"/>
    </source>
</evidence>
<feature type="binding site" evidence="5">
    <location>
        <position position="383"/>
    </location>
    <ligand>
        <name>FAD</name>
        <dbReference type="ChEBI" id="CHEBI:57692"/>
    </ligand>
</feature>
<name>A0A8H4QXX4_9AGAR</name>
<comment type="cofactor">
    <cofactor evidence="5">
        <name>FAD</name>
        <dbReference type="ChEBI" id="CHEBI:57692"/>
    </cofactor>
    <text evidence="5">Binds 1 FAD per subunit.</text>
</comment>
<dbReference type="Proteomes" id="UP000521872">
    <property type="component" value="Unassembled WGS sequence"/>
</dbReference>
<dbReference type="InterPro" id="IPR014729">
    <property type="entry name" value="Rossmann-like_a/b/a_fold"/>
</dbReference>
<feature type="binding site" evidence="5">
    <location>
        <begin position="455"/>
        <end position="462"/>
    </location>
    <ligand>
        <name>FAD</name>
        <dbReference type="ChEBI" id="CHEBI:57692"/>
    </ligand>
</feature>
<dbReference type="GO" id="GO:0032922">
    <property type="term" value="P:circadian regulation of gene expression"/>
    <property type="evidence" value="ECO:0007669"/>
    <property type="project" value="TreeGrafter"/>
</dbReference>
<evidence type="ECO:0000256" key="1">
    <source>
        <dbReference type="ARBA" id="ARBA00005862"/>
    </source>
</evidence>
<evidence type="ECO:0000313" key="9">
    <source>
        <dbReference type="Proteomes" id="UP000521872"/>
    </source>
</evidence>
<protein>
    <recommendedName>
        <fullName evidence="7">Photolyase/cryptochrome alpha/beta domain-containing protein</fullName>
    </recommendedName>
</protein>
<feature type="binding site" evidence="5">
    <location>
        <begin position="395"/>
        <end position="415"/>
    </location>
    <ligand>
        <name>FAD</name>
        <dbReference type="ChEBI" id="CHEBI:57692"/>
    </ligand>
</feature>
<dbReference type="GO" id="GO:0003677">
    <property type="term" value="F:DNA binding"/>
    <property type="evidence" value="ECO:0007669"/>
    <property type="project" value="TreeGrafter"/>
</dbReference>
<dbReference type="InterPro" id="IPR018394">
    <property type="entry name" value="DNA_photolyase_1_CS_C"/>
</dbReference>
<dbReference type="AlphaFoldDB" id="A0A8H4QXX4"/>
<evidence type="ECO:0000256" key="6">
    <source>
        <dbReference type="PIRSR" id="PIRSR602081-2"/>
    </source>
</evidence>
<dbReference type="GO" id="GO:0003904">
    <property type="term" value="F:deoxyribodipyrimidine photo-lyase activity"/>
    <property type="evidence" value="ECO:0007669"/>
    <property type="project" value="TreeGrafter"/>
</dbReference>
<dbReference type="Gene3D" id="3.40.50.620">
    <property type="entry name" value="HUPs"/>
    <property type="match status" value="1"/>
</dbReference>
<sequence>MMSYHRLNLKDALTCYPRSSPPIALCFKPKMHRPFYLKLTLPFPSVRGITMVKRSLSSENIDRNDHPAKRPHVLKAFKPIKVATAEAGAAADADTPLSQLTKLLNQNVKNLKTGASVIYWMRMHDLRLRDNKALSQASAQARKDNVPLLALFVISPQDYVAHDRSPRRIDFVLRNLVSLKQSLADLHIPLTVMTHTPRKTIPNRVLSFCEDYGARTLYANLEYEVDELRRDIQAYKLALSKDIQVTFLHDKCIVQPGLLVTKQDKAYAVYSPYQRNWITTVNANIPFYLQDCPYPQPNDDSIRSSKILGPLFDSVVPAFVEGFQLQQDDQANMKLIWPEGEEAAGRVLERFLTTKRRTSQLGGADPLSNGAEACNKHNRAAKYGNDRDRLDSDTTSRIRSVLSSSFVISFLSLCSAYLTSGVLSVRECARATILLSTTGKVETDKASGLGRWMQEVAWRDFYVNILAAFPRVSMGRPYIEKFSRVVWEDHQAPGDSTLDVRKDDGNDGEILKRWKSGMTGVPIVDAAMRCMNQMGWMHNRARMIAAMYLTKDLMIDWRVGERYFMEKLIDGDLSSNNGGWQWCASTGVDPCPYFRIFNPYTQSLKCDPTGDFIRHWVPELKAVRGPDLHNPSARLADKLGYPRPIIPHNEARDRVLRRYKNPGQA</sequence>
<comment type="similarity">
    <text evidence="1">Belongs to the DNA photolyase class-1 family.</text>
</comment>
<dbReference type="GO" id="GO:0071949">
    <property type="term" value="F:FAD binding"/>
    <property type="evidence" value="ECO:0007669"/>
    <property type="project" value="TreeGrafter"/>
</dbReference>
<dbReference type="GO" id="GO:0006950">
    <property type="term" value="P:response to stress"/>
    <property type="evidence" value="ECO:0007669"/>
    <property type="project" value="UniProtKB-ARBA"/>
</dbReference>
<dbReference type="PANTHER" id="PTHR11455:SF18">
    <property type="entry name" value="SI:CH1073-390K14.1"/>
    <property type="match status" value="1"/>
</dbReference>
<dbReference type="PROSITE" id="PS51645">
    <property type="entry name" value="PHR_CRY_ALPHA_BETA"/>
    <property type="match status" value="1"/>
</dbReference>
<evidence type="ECO:0000313" key="8">
    <source>
        <dbReference type="EMBL" id="KAF4619216.1"/>
    </source>
</evidence>
<keyword evidence="2 5" id="KW-0285">Flavoprotein</keyword>
<dbReference type="SUPFAM" id="SSF52425">
    <property type="entry name" value="Cryptochrome/photolyase, N-terminal domain"/>
    <property type="match status" value="1"/>
</dbReference>
<evidence type="ECO:0000256" key="2">
    <source>
        <dbReference type="ARBA" id="ARBA00022630"/>
    </source>
</evidence>
<dbReference type="PANTHER" id="PTHR11455">
    <property type="entry name" value="CRYPTOCHROME"/>
    <property type="match status" value="1"/>
</dbReference>
<accession>A0A8H4QXX4</accession>
<dbReference type="InterPro" id="IPR036134">
    <property type="entry name" value="Crypto/Photolyase_FAD-like_sf"/>
</dbReference>